<dbReference type="Gene3D" id="2.130.10.10">
    <property type="entry name" value="YVTN repeat-like/Quinoprotein amine dehydrogenase"/>
    <property type="match status" value="3"/>
</dbReference>
<evidence type="ECO:0000313" key="9">
    <source>
        <dbReference type="Proteomes" id="UP000269793"/>
    </source>
</evidence>
<dbReference type="CDD" id="cd15482">
    <property type="entry name" value="Sialidase_non-viral"/>
    <property type="match status" value="1"/>
</dbReference>
<dbReference type="InterPro" id="IPR015943">
    <property type="entry name" value="WD40/YVTN_repeat-like_dom_sf"/>
</dbReference>
<feature type="signal peptide" evidence="6">
    <location>
        <begin position="1"/>
        <end position="21"/>
    </location>
</feature>
<evidence type="ECO:0000256" key="3">
    <source>
        <dbReference type="ARBA" id="ARBA00023136"/>
    </source>
</evidence>
<dbReference type="GO" id="GO:0006623">
    <property type="term" value="P:protein targeting to vacuole"/>
    <property type="evidence" value="ECO:0007669"/>
    <property type="project" value="TreeGrafter"/>
</dbReference>
<dbReference type="Gene3D" id="2.10.70.80">
    <property type="match status" value="2"/>
</dbReference>
<evidence type="ECO:0000256" key="4">
    <source>
        <dbReference type="ARBA" id="ARBA00023180"/>
    </source>
</evidence>
<evidence type="ECO:0000256" key="1">
    <source>
        <dbReference type="ARBA" id="ARBA00004370"/>
    </source>
</evidence>
<dbReference type="GO" id="GO:0006896">
    <property type="term" value="P:Golgi to vacuole transport"/>
    <property type="evidence" value="ECO:0007669"/>
    <property type="project" value="TreeGrafter"/>
</dbReference>
<dbReference type="InterPro" id="IPR006581">
    <property type="entry name" value="VPS10"/>
</dbReference>
<sequence>MHGVWRWLCACVLAWTLVTQAAIPEVKVTHFPNMAAQIQYFEDSSVVIWHDAVDGIVYRSADEGKSWAPIKGPEQGQAHLFVLHPYDKTQAYILTRSTQHWRTSNRGETWQSFSTPHPPTTLKAMPLDFHPTHHDWILFTGQACTVNLFRKMCHDVAYYTTDGFISDAHLLVDRVEQCHWAKMTPQVAVPEALTQRVLCLAWDVSMSRKRRDTTQLKMFVSDDLFQTRQAVVLEDLPNPRGFVNMGRSDQFLIAAVQSDDDELRLYVSRDAETWTRARFPHVVLSHENAYTILEGPKYHLAVDVYDHASRLDGLFISDSTGTNFSLSIADTVRGADGIIDYEHMTHMEGVAIVNVHAAGSPARVQTRITHDEGASWTDIPAPTQDLDGKKTSCVRPGCSLHLHAVLAIRNLGHVFASTAPGIMMGVGSMGDRLRPYGECDTFISTDAGLSWRMVARGPHKHVFADQGGLLVMAADAPSIDVVQYSFDYGTTWTTLALPEAIEPVVLTSVPDGTALKILLLGGRRAKTAHERYASMFIDFAVLSKRKCAQADFERFYPATPHGSCVFGRRQWYLRRKAQADCFVRDKFHEPQGHDEACACTPADYECDMGFVRSANGTCQPTMPVPAPPGACTGNALTFRGPSGYRKVPGNTCVPPSVPLDAPVRRPCSEMAPAMGSVRHAAFTFPASIAQVLHFASSPRILVRLTNGQVFQSADDGSTWHTLPLRVHHHPPSTALRIVQHPYDAQRAFVITQGTHVHYTMDGGQSWKWFSVPLLANGAGVEPMQFHPRHPSWVLWIGSPDCFKYACTTELWYATVEGYAKWSRVATHVRKCAFVETRDFPAEDERAIVCEKPQEQGFDIVVGDAFFTRRQRTVMRGVLGFSVFSQYMIVAQPVGMSLHMYVSMDARTFAPISLPHSLRLDHSAYTVLDSVTRAVFLHVTTQAAQWGDIIKSNSNGTYFASSLGRVNRDAHGFVDFEKMQGLDGIALANLVSNTHEASLSGRKALRTVITHNDGSLWKSIPAPPVDSSGRAYECQHVGCNLHLHNLLERPDHLLKPTSPSATGMMLATGNVGLALKPYSECDTFFTRDGGFTWQEMHRGTHKWEFGDHGAIILLADDTRLTDTVRYTLDQGLSWSTYRFAPAMRIQTIDTVPEDTKRQFVMLGETADARATAVFLDFSHVLTRPCVWDAHHDDRSDFERWSPSQQRAEACLFGQQTWLWRRKRDRICYVGEHMPQRSVEKTPCACSLAADFECEFNHYRDVSDGTCMPHPGAQLLPDDPDTQCARDAPDYDGFWYERTNMRKIPLSQCRGGERPDRGRRHRCRSSWRISSVIWWLFAWLCLGGMGYVACMWMAARRVHATSPISLGDAEPFLRDTYAHLQNVAQHGWHLVHIAWANVMAILHDLPITRDILRRYERPFSQYHMLSTDEDAEILRDDDDMAS</sequence>
<dbReference type="EMBL" id="CP033153">
    <property type="protein sequence ID" value="AYO44345.1"/>
    <property type="molecule type" value="Genomic_DNA"/>
</dbReference>
<evidence type="ECO:0000256" key="5">
    <source>
        <dbReference type="SAM" id="Phobius"/>
    </source>
</evidence>
<feature type="domain" description="VPS10" evidence="7">
    <location>
        <begin position="698"/>
        <end position="1326"/>
    </location>
</feature>
<evidence type="ECO:0000256" key="2">
    <source>
        <dbReference type="ARBA" id="ARBA00022737"/>
    </source>
</evidence>
<evidence type="ECO:0000313" key="8">
    <source>
        <dbReference type="EMBL" id="AYO44345.1"/>
    </source>
</evidence>
<accession>A0A3G2S8D1</accession>
<feature type="transmembrane region" description="Helical" evidence="5">
    <location>
        <begin position="1330"/>
        <end position="1353"/>
    </location>
</feature>
<evidence type="ECO:0000259" key="7">
    <source>
        <dbReference type="SMART" id="SM00602"/>
    </source>
</evidence>
<proteinExistence type="predicted"/>
<keyword evidence="5" id="KW-1133">Transmembrane helix</keyword>
<dbReference type="PANTHER" id="PTHR12106">
    <property type="entry name" value="SORTILIN RELATED"/>
    <property type="match status" value="1"/>
</dbReference>
<dbReference type="OrthoDB" id="443634at2759"/>
<dbReference type="InterPro" id="IPR031778">
    <property type="entry name" value="Sortilin_N"/>
</dbReference>
<dbReference type="InterPro" id="IPR031777">
    <property type="entry name" value="Sortilin_C"/>
</dbReference>
<keyword evidence="3 5" id="KW-0472">Membrane</keyword>
<feature type="chain" id="PRO_5018199858" evidence="6">
    <location>
        <begin position="22"/>
        <end position="1440"/>
    </location>
</feature>
<dbReference type="Proteomes" id="UP000269793">
    <property type="component" value="Chromosome VI"/>
</dbReference>
<keyword evidence="6" id="KW-0732">Signal</keyword>
<organism evidence="8 9">
    <name type="scientific">Malassezia restricta (strain ATCC 96810 / NBRC 103918 / CBS 7877)</name>
    <name type="common">Seborrheic dermatitis infection agent</name>
    <dbReference type="NCBI Taxonomy" id="425264"/>
    <lineage>
        <taxon>Eukaryota</taxon>
        <taxon>Fungi</taxon>
        <taxon>Dikarya</taxon>
        <taxon>Basidiomycota</taxon>
        <taxon>Ustilaginomycotina</taxon>
        <taxon>Malasseziomycetes</taxon>
        <taxon>Malasseziales</taxon>
        <taxon>Malasseziaceae</taxon>
        <taxon>Malassezia</taxon>
    </lineage>
</organism>
<dbReference type="GO" id="GO:0016020">
    <property type="term" value="C:membrane"/>
    <property type="evidence" value="ECO:0007669"/>
    <property type="project" value="UniProtKB-SubCell"/>
</dbReference>
<dbReference type="SUPFAM" id="SSF110296">
    <property type="entry name" value="Oligoxyloglucan reducing end-specific cellobiohydrolase"/>
    <property type="match status" value="3"/>
</dbReference>
<dbReference type="InterPro" id="IPR050310">
    <property type="entry name" value="VPS10-sortilin"/>
</dbReference>
<dbReference type="SMART" id="SM00602">
    <property type="entry name" value="VPS10"/>
    <property type="match status" value="2"/>
</dbReference>
<reference evidence="8 9" key="1">
    <citation type="submission" date="2018-10" db="EMBL/GenBank/DDBJ databases">
        <title>Complete genome sequence of Malassezia restricta CBS 7877.</title>
        <authorList>
            <person name="Morand S.C."/>
            <person name="Bertignac M."/>
            <person name="Iltis A."/>
            <person name="Kolder I."/>
            <person name="Pirovano W."/>
            <person name="Jourdain R."/>
            <person name="Clavaud C."/>
        </authorList>
    </citation>
    <scope>NUCLEOTIDE SEQUENCE [LARGE SCALE GENOMIC DNA]</scope>
    <source>
        <strain evidence="8 9">CBS 7877</strain>
    </source>
</reference>
<name>A0A3G2S8D1_MALR7</name>
<dbReference type="Gene3D" id="3.30.60.270">
    <property type="match status" value="2"/>
</dbReference>
<dbReference type="GO" id="GO:0005829">
    <property type="term" value="C:cytosol"/>
    <property type="evidence" value="ECO:0007669"/>
    <property type="project" value="GOC"/>
</dbReference>
<evidence type="ECO:0000256" key="6">
    <source>
        <dbReference type="SAM" id="SignalP"/>
    </source>
</evidence>
<dbReference type="PANTHER" id="PTHR12106:SF27">
    <property type="entry name" value="SORTILIN-RELATED RECEPTOR"/>
    <property type="match status" value="1"/>
</dbReference>
<feature type="domain" description="VPS10" evidence="7">
    <location>
        <begin position="44"/>
        <end position="672"/>
    </location>
</feature>
<keyword evidence="4" id="KW-0325">Glycoprotein</keyword>
<dbReference type="Pfam" id="PF15901">
    <property type="entry name" value="Sortilin_C"/>
    <property type="match status" value="2"/>
</dbReference>
<dbReference type="GO" id="GO:0005794">
    <property type="term" value="C:Golgi apparatus"/>
    <property type="evidence" value="ECO:0007669"/>
    <property type="project" value="TreeGrafter"/>
</dbReference>
<dbReference type="Pfam" id="PF15902">
    <property type="entry name" value="Sortilin-Vps10"/>
    <property type="match status" value="2"/>
</dbReference>
<comment type="subcellular location">
    <subcellularLocation>
        <location evidence="1">Membrane</location>
    </subcellularLocation>
</comment>
<keyword evidence="2" id="KW-0677">Repeat</keyword>
<keyword evidence="9" id="KW-1185">Reference proteome</keyword>
<protein>
    <submittedName>
        <fullName evidence="8">Vacuolar protein sorting/targeting protein 10</fullName>
    </submittedName>
</protein>
<dbReference type="VEuPathDB" id="FungiDB:DNF11_3395"/>
<dbReference type="GO" id="GO:0006895">
    <property type="term" value="P:Golgi to endosome transport"/>
    <property type="evidence" value="ECO:0007669"/>
    <property type="project" value="TreeGrafter"/>
</dbReference>
<gene>
    <name evidence="8" type="primary">VPS10</name>
    <name evidence="8" type="ORF">DNF11_3395</name>
</gene>
<dbReference type="STRING" id="425264.A0A3G2S8D1"/>
<keyword evidence="5" id="KW-0812">Transmembrane</keyword>